<feature type="transmembrane region" description="Helical" evidence="8">
    <location>
        <begin position="122"/>
        <end position="139"/>
    </location>
</feature>
<evidence type="ECO:0000256" key="3">
    <source>
        <dbReference type="ARBA" id="ARBA00022448"/>
    </source>
</evidence>
<evidence type="ECO:0000256" key="8">
    <source>
        <dbReference type="SAM" id="Phobius"/>
    </source>
</evidence>
<feature type="transmembrane region" description="Helical" evidence="8">
    <location>
        <begin position="237"/>
        <end position="256"/>
    </location>
</feature>
<dbReference type="GO" id="GO:0005886">
    <property type="term" value="C:plasma membrane"/>
    <property type="evidence" value="ECO:0007669"/>
    <property type="project" value="TreeGrafter"/>
</dbReference>
<name>A0A380BLS6_SPOPA</name>
<evidence type="ECO:0000313" key="9">
    <source>
        <dbReference type="EMBL" id="SUJ03406.1"/>
    </source>
</evidence>
<feature type="transmembrane region" description="Helical" evidence="8">
    <location>
        <begin position="310"/>
        <end position="337"/>
    </location>
</feature>
<evidence type="ECO:0000256" key="5">
    <source>
        <dbReference type="ARBA" id="ARBA00022989"/>
    </source>
</evidence>
<feature type="transmembrane region" description="Helical" evidence="8">
    <location>
        <begin position="452"/>
        <end position="472"/>
    </location>
</feature>
<dbReference type="CDD" id="cd10322">
    <property type="entry name" value="SLC5sbd"/>
    <property type="match status" value="1"/>
</dbReference>
<accession>A0A380BLS6</accession>
<evidence type="ECO:0000256" key="1">
    <source>
        <dbReference type="ARBA" id="ARBA00004141"/>
    </source>
</evidence>
<organism evidence="9 10">
    <name type="scientific">Sporosarcina pasteurii</name>
    <name type="common">Bacillus pasteurii</name>
    <dbReference type="NCBI Taxonomy" id="1474"/>
    <lineage>
        <taxon>Bacteria</taxon>
        <taxon>Bacillati</taxon>
        <taxon>Bacillota</taxon>
        <taxon>Bacilli</taxon>
        <taxon>Bacillales</taxon>
        <taxon>Caryophanaceae</taxon>
        <taxon>Sporosarcina</taxon>
    </lineage>
</organism>
<dbReference type="AlphaFoldDB" id="A0A380BLS6"/>
<feature type="transmembrane region" description="Helical" evidence="8">
    <location>
        <begin position="159"/>
        <end position="176"/>
    </location>
</feature>
<dbReference type="PROSITE" id="PS50283">
    <property type="entry name" value="NA_SOLUT_SYMP_3"/>
    <property type="match status" value="1"/>
</dbReference>
<keyword evidence="6 8" id="KW-0472">Membrane</keyword>
<keyword evidence="4 8" id="KW-0812">Transmembrane</keyword>
<comment type="similarity">
    <text evidence="2 7">Belongs to the sodium:solute symporter (SSF) (TC 2.A.21) family.</text>
</comment>
<dbReference type="EMBL" id="UGYZ01000002">
    <property type="protein sequence ID" value="SUJ03406.1"/>
    <property type="molecule type" value="Genomic_DNA"/>
</dbReference>
<dbReference type="InterPro" id="IPR050277">
    <property type="entry name" value="Sodium:Solute_Symporter"/>
</dbReference>
<dbReference type="Proteomes" id="UP000254519">
    <property type="component" value="Unassembled WGS sequence"/>
</dbReference>
<keyword evidence="5 8" id="KW-1133">Transmembrane helix</keyword>
<dbReference type="Gene3D" id="1.20.1730.10">
    <property type="entry name" value="Sodium/glucose cotransporter"/>
    <property type="match status" value="1"/>
</dbReference>
<evidence type="ECO:0000256" key="7">
    <source>
        <dbReference type="RuleBase" id="RU362091"/>
    </source>
</evidence>
<dbReference type="InterPro" id="IPR001734">
    <property type="entry name" value="Na/solute_symporter"/>
</dbReference>
<evidence type="ECO:0000256" key="2">
    <source>
        <dbReference type="ARBA" id="ARBA00006434"/>
    </source>
</evidence>
<dbReference type="Pfam" id="PF00474">
    <property type="entry name" value="SSF"/>
    <property type="match status" value="1"/>
</dbReference>
<comment type="subcellular location">
    <subcellularLocation>
        <location evidence="1">Membrane</location>
        <topology evidence="1">Multi-pass membrane protein</topology>
    </subcellularLocation>
</comment>
<gene>
    <name evidence="9" type="primary">panF_3</name>
    <name evidence="9" type="ORF">NCTC4822_01415</name>
</gene>
<feature type="transmembrane region" description="Helical" evidence="8">
    <location>
        <begin position="396"/>
        <end position="419"/>
    </location>
</feature>
<dbReference type="InterPro" id="IPR038377">
    <property type="entry name" value="Na/Glc_symporter_sf"/>
</dbReference>
<feature type="transmembrane region" description="Helical" evidence="8">
    <location>
        <begin position="77"/>
        <end position="94"/>
    </location>
</feature>
<feature type="transmembrane region" description="Helical" evidence="8">
    <location>
        <begin position="276"/>
        <end position="298"/>
    </location>
</feature>
<evidence type="ECO:0000256" key="4">
    <source>
        <dbReference type="ARBA" id="ARBA00022692"/>
    </source>
</evidence>
<feature type="transmembrane region" description="Helical" evidence="8">
    <location>
        <begin position="6"/>
        <end position="26"/>
    </location>
</feature>
<protein>
    <submittedName>
        <fullName evidence="9">Pantothenate permease</fullName>
    </submittedName>
</protein>
<feature type="transmembrane region" description="Helical" evidence="8">
    <location>
        <begin position="188"/>
        <end position="206"/>
    </location>
</feature>
<proteinExistence type="inferred from homology"/>
<keyword evidence="3" id="KW-0813">Transport</keyword>
<evidence type="ECO:0000256" key="6">
    <source>
        <dbReference type="ARBA" id="ARBA00023136"/>
    </source>
</evidence>
<dbReference type="GO" id="GO:0022857">
    <property type="term" value="F:transmembrane transporter activity"/>
    <property type="evidence" value="ECO:0007669"/>
    <property type="project" value="InterPro"/>
</dbReference>
<reference evidence="9 10" key="1">
    <citation type="submission" date="2018-06" db="EMBL/GenBank/DDBJ databases">
        <authorList>
            <consortium name="Pathogen Informatics"/>
            <person name="Doyle S."/>
        </authorList>
    </citation>
    <scope>NUCLEOTIDE SEQUENCE [LARGE SCALE GENOMIC DNA]</scope>
    <source>
        <strain evidence="10">ATCC 11859 / DSM 33 / NCIB 8841 / NCTC 4822</strain>
    </source>
</reference>
<evidence type="ECO:0000313" key="10">
    <source>
        <dbReference type="Proteomes" id="UP000254519"/>
    </source>
</evidence>
<feature type="transmembrane region" description="Helical" evidence="8">
    <location>
        <begin position="47"/>
        <end position="71"/>
    </location>
</feature>
<feature type="transmembrane region" description="Helical" evidence="8">
    <location>
        <begin position="426"/>
        <end position="446"/>
    </location>
</feature>
<feature type="transmembrane region" description="Helical" evidence="8">
    <location>
        <begin position="368"/>
        <end position="390"/>
    </location>
</feature>
<dbReference type="RefSeq" id="WP_243835753.1">
    <property type="nucleotide sequence ID" value="NZ_CP038012.1"/>
</dbReference>
<keyword evidence="10" id="KW-1185">Reference proteome</keyword>
<dbReference type="PANTHER" id="PTHR48086">
    <property type="entry name" value="SODIUM/PROLINE SYMPORTER-RELATED"/>
    <property type="match status" value="1"/>
</dbReference>
<sequence>MEDWKISMLIMVLYLVIALIVGVMAGRGTNKASLEEFTTAGRGLGLFLTWFLMGGAIFSAFSFLGAPGWAFTRGAPSFYILAYLAFSLLPWYILGPKIGRIGRKFNLYSLVGFLQTRFRSKALGILVGFIAFFACIQYLATQLRGMAIIFNIMTEGRIAFWFGALVAYAIVVTYVATGGLRAAAWSDVFQGALMISVSWVVGIMIVKKMHGTTNEMFSKIAAADPDFLRIGVEGSTMSTTAFTSVILVSVIGFLMWPHMFARSYSSNAVTIKKTVIAYPLFALLIIPLLLAGFAAVGVVDVGAVGESDQILPYLITTFLSLPGWLYGLVGAAALAAAMSSADVITHSASMEFTDGVIKNMFPNLSDKVTLLIMRSAVVLIGALAYCIAVFGGQGVVALLLGAYGSIIQFTPGVLSALYWKRVTTKGVFIGIVVGFAVNFYFQIFASTTPFEIHPGLIGLIANTIVMVGISYMTKPDTSSVVDSYVNDPKKTKQIKDLSTTPETSIDTYQS</sequence>